<proteinExistence type="predicted"/>
<dbReference type="Gene3D" id="3.40.190.10">
    <property type="entry name" value="Periplasmic binding protein-like II"/>
    <property type="match status" value="1"/>
</dbReference>
<evidence type="ECO:0000259" key="2">
    <source>
        <dbReference type="Pfam" id="PF00496"/>
    </source>
</evidence>
<dbReference type="PANTHER" id="PTHR30290:SF65">
    <property type="entry name" value="MONOACYL PHOSPHATIDYLINOSITOL TETRAMANNOSIDE-BINDING PROTEIN LPQW-RELATED"/>
    <property type="match status" value="1"/>
</dbReference>
<feature type="domain" description="Solute-binding protein family 5" evidence="2">
    <location>
        <begin position="92"/>
        <end position="408"/>
    </location>
</feature>
<feature type="chain" id="PRO_5045673714" evidence="1">
    <location>
        <begin position="26"/>
        <end position="504"/>
    </location>
</feature>
<name>A0ABP6ZBB8_9ACTN</name>
<dbReference type="CDD" id="cd08503">
    <property type="entry name" value="PBP2_NikA_DppA_OppA_like_17"/>
    <property type="match status" value="1"/>
</dbReference>
<dbReference type="SUPFAM" id="SSF53850">
    <property type="entry name" value="Periplasmic binding protein-like II"/>
    <property type="match status" value="1"/>
</dbReference>
<evidence type="ECO:0000313" key="4">
    <source>
        <dbReference type="Proteomes" id="UP001501074"/>
    </source>
</evidence>
<evidence type="ECO:0000256" key="1">
    <source>
        <dbReference type="SAM" id="SignalP"/>
    </source>
</evidence>
<dbReference type="PANTHER" id="PTHR30290">
    <property type="entry name" value="PERIPLASMIC BINDING COMPONENT OF ABC TRANSPORTER"/>
    <property type="match status" value="1"/>
</dbReference>
<dbReference type="Gene3D" id="3.10.105.10">
    <property type="entry name" value="Dipeptide-binding Protein, Domain 3"/>
    <property type="match status" value="1"/>
</dbReference>
<dbReference type="EMBL" id="BAAAZO010000002">
    <property type="protein sequence ID" value="GAA3602892.1"/>
    <property type="molecule type" value="Genomic_DNA"/>
</dbReference>
<dbReference type="Pfam" id="PF00496">
    <property type="entry name" value="SBP_bac_5"/>
    <property type="match status" value="1"/>
</dbReference>
<reference evidence="4" key="1">
    <citation type="journal article" date="2019" name="Int. J. Syst. Evol. Microbiol.">
        <title>The Global Catalogue of Microorganisms (GCM) 10K type strain sequencing project: providing services to taxonomists for standard genome sequencing and annotation.</title>
        <authorList>
            <consortium name="The Broad Institute Genomics Platform"/>
            <consortium name="The Broad Institute Genome Sequencing Center for Infectious Disease"/>
            <person name="Wu L."/>
            <person name="Ma J."/>
        </authorList>
    </citation>
    <scope>NUCLEOTIDE SEQUENCE [LARGE SCALE GENOMIC DNA]</scope>
    <source>
        <strain evidence="4">JCM 16902</strain>
    </source>
</reference>
<protein>
    <submittedName>
        <fullName evidence="3">ABC transporter substrate-binding protein</fullName>
    </submittedName>
</protein>
<comment type="caution">
    <text evidence="3">The sequence shown here is derived from an EMBL/GenBank/DDBJ whole genome shotgun (WGS) entry which is preliminary data.</text>
</comment>
<keyword evidence="1" id="KW-0732">Signal</keyword>
<dbReference type="InterPro" id="IPR000914">
    <property type="entry name" value="SBP_5_dom"/>
</dbReference>
<dbReference type="Gene3D" id="3.90.76.10">
    <property type="entry name" value="Dipeptide-binding Protein, Domain 1"/>
    <property type="match status" value="1"/>
</dbReference>
<keyword evidence="4" id="KW-1185">Reference proteome</keyword>
<dbReference type="RefSeq" id="WP_231485078.1">
    <property type="nucleotide sequence ID" value="NZ_BAAAZO010000002.1"/>
</dbReference>
<evidence type="ECO:0000313" key="3">
    <source>
        <dbReference type="EMBL" id="GAA3602892.1"/>
    </source>
</evidence>
<accession>A0ABP6ZBB8</accession>
<gene>
    <name evidence="3" type="ORF">GCM10022223_18320</name>
</gene>
<dbReference type="Proteomes" id="UP001501074">
    <property type="component" value="Unassembled WGS sequence"/>
</dbReference>
<dbReference type="InterPro" id="IPR039424">
    <property type="entry name" value="SBP_5"/>
</dbReference>
<dbReference type="InterPro" id="IPR030678">
    <property type="entry name" value="Peptide/Ni-bd"/>
</dbReference>
<feature type="signal peptide" evidence="1">
    <location>
        <begin position="1"/>
        <end position="25"/>
    </location>
</feature>
<organism evidence="3 4">
    <name type="scientific">Kineosporia mesophila</name>
    <dbReference type="NCBI Taxonomy" id="566012"/>
    <lineage>
        <taxon>Bacteria</taxon>
        <taxon>Bacillati</taxon>
        <taxon>Actinomycetota</taxon>
        <taxon>Actinomycetes</taxon>
        <taxon>Kineosporiales</taxon>
        <taxon>Kineosporiaceae</taxon>
        <taxon>Kineosporia</taxon>
    </lineage>
</organism>
<dbReference type="PROSITE" id="PS51257">
    <property type="entry name" value="PROKAR_LIPOPROTEIN"/>
    <property type="match status" value="1"/>
</dbReference>
<dbReference type="PIRSF" id="PIRSF002741">
    <property type="entry name" value="MppA"/>
    <property type="match status" value="1"/>
</dbReference>
<sequence>MMATRSRRRGTGVAAALAVSLVLGACGGESEAGAEQGADATGGTLRAAFAGGASETLNYLQGPTGLDYVRAKLVHAPLCELDASAEAGVSYGVLKSIDVSDDLSEYTLSVRDGVKFTDGSALTSKDVLYSLRAPQLLKGLPFTQLVARGFDLEKATAPDASTVVLPTLSPIADGRDLICQSMLAIKDGTTEFTPQTPSSGPFTITAFEAGRSTTLRRNETYYGQAPSLDSIELVSIPDGTARVNALRQGQVDYISGLTPAQAQTLEGVDGTAVSTGELPYASYLQFTMSPAAQPFDDVRVREAFRLAVNRERIRENVYYGHAFIGNDVPGLGFPNYDTSLEQRAYDPRRARELLAEAGAAGIEVELTAGPELAGMVETATLVVEDLQAIGVKAKLRELAAGELYADFGAYAKLPFKAGYTPPATFEPNWTPGAFPDVDALVQTARSATSAEERLSASHQAQQLLWKEGSQLGVMFVPNISAAVEGVSGIRELQFPDLAQATVSQ</sequence>